<dbReference type="NCBIfam" id="TIGR03071">
    <property type="entry name" value="couple_hipA"/>
    <property type="match status" value="1"/>
</dbReference>
<accession>A0ABV7K614</accession>
<dbReference type="Proteomes" id="UP001595583">
    <property type="component" value="Unassembled WGS sequence"/>
</dbReference>
<dbReference type="InterPro" id="IPR052028">
    <property type="entry name" value="HipA_Ser/Thr_kinase"/>
</dbReference>
<evidence type="ECO:0000256" key="2">
    <source>
        <dbReference type="ARBA" id="ARBA00022679"/>
    </source>
</evidence>
<gene>
    <name evidence="6" type="ORF">ACFOHJ_00905</name>
</gene>
<organism evidence="6 7">
    <name type="scientific">Aquamicrobium soli</name>
    <dbReference type="NCBI Taxonomy" id="1811518"/>
    <lineage>
        <taxon>Bacteria</taxon>
        <taxon>Pseudomonadati</taxon>
        <taxon>Pseudomonadota</taxon>
        <taxon>Alphaproteobacteria</taxon>
        <taxon>Hyphomicrobiales</taxon>
        <taxon>Phyllobacteriaceae</taxon>
        <taxon>Aquamicrobium</taxon>
    </lineage>
</organism>
<evidence type="ECO:0000259" key="5">
    <source>
        <dbReference type="Pfam" id="PF13657"/>
    </source>
</evidence>
<dbReference type="PANTHER" id="PTHR37419:SF1">
    <property type="entry name" value="SERINE_THREONINE-PROTEIN KINASE TOXIN HIPA"/>
    <property type="match status" value="1"/>
</dbReference>
<sequence>MARRRAHAPLNVFLNARLVGTLRRKSTGAIDFQYAKDWLAWENTFPVSLSLPLREDRYIGTPVINVFDNLLPDSDAIRKRVAERVGAGGTDAYSLLTALGHDCVGALQFLPDGVDPGKAGATDGNPVTDDEVAAIINNLAAAPLGMGEDEDFRISIAGAQEKTALLRKDKKWFKPAGTTATTHIFKPQIGQLSNGIDLSNSVENEYLCLKLLAALGVPTAHTEIADFGDRRTLIVERFDRRWTSDGRLLRLPQEDMCQALSVPPTRKYQSDGGPGMRDIIQFLKGSDAPDQDIATFMRACILFWMLGATDGHAKNFSITLGPGGRFRLTPLYDVLTAQPRLDAGQIQQKKFKLAMSVGKNCHYPVDTIMPRHFLQTAELAGVGTPLMRTIFEDLAANVEKQTDAVIATLPRGFPDQLIKSVRAAVNGRSALLTKTSEESADT</sequence>
<evidence type="ECO:0000256" key="3">
    <source>
        <dbReference type="ARBA" id="ARBA00022777"/>
    </source>
</evidence>
<feature type="domain" description="HipA-like C-terminal" evidence="4">
    <location>
        <begin position="154"/>
        <end position="401"/>
    </location>
</feature>
<dbReference type="PANTHER" id="PTHR37419">
    <property type="entry name" value="SERINE/THREONINE-PROTEIN KINASE TOXIN HIPA"/>
    <property type="match status" value="1"/>
</dbReference>
<dbReference type="InterPro" id="IPR012893">
    <property type="entry name" value="HipA-like_C"/>
</dbReference>
<keyword evidence="7" id="KW-1185">Reference proteome</keyword>
<comment type="similarity">
    <text evidence="1">Belongs to the HipA Ser/Thr kinase family.</text>
</comment>
<dbReference type="Pfam" id="PF13657">
    <property type="entry name" value="Couple_hipA"/>
    <property type="match status" value="1"/>
</dbReference>
<dbReference type="RefSeq" id="WP_378217546.1">
    <property type="nucleotide sequence ID" value="NZ_JBHRTK010000001.1"/>
</dbReference>
<evidence type="ECO:0000256" key="1">
    <source>
        <dbReference type="ARBA" id="ARBA00010164"/>
    </source>
</evidence>
<keyword evidence="2" id="KW-0808">Transferase</keyword>
<evidence type="ECO:0000313" key="7">
    <source>
        <dbReference type="Proteomes" id="UP001595583"/>
    </source>
</evidence>
<proteinExistence type="inferred from homology"/>
<dbReference type="EMBL" id="JBHRTK010000001">
    <property type="protein sequence ID" value="MFC3204767.1"/>
    <property type="molecule type" value="Genomic_DNA"/>
</dbReference>
<name>A0ABV7K614_9HYPH</name>
<feature type="domain" description="HipA N-terminal subdomain 1" evidence="5">
    <location>
        <begin position="10"/>
        <end position="109"/>
    </location>
</feature>
<protein>
    <submittedName>
        <fullName evidence="6">Type II toxin-antitoxin system HipA family toxin</fullName>
    </submittedName>
</protein>
<reference evidence="7" key="1">
    <citation type="journal article" date="2019" name="Int. J. Syst. Evol. Microbiol.">
        <title>The Global Catalogue of Microorganisms (GCM) 10K type strain sequencing project: providing services to taxonomists for standard genome sequencing and annotation.</title>
        <authorList>
            <consortium name="The Broad Institute Genomics Platform"/>
            <consortium name="The Broad Institute Genome Sequencing Center for Infectious Disease"/>
            <person name="Wu L."/>
            <person name="Ma J."/>
        </authorList>
    </citation>
    <scope>NUCLEOTIDE SEQUENCE [LARGE SCALE GENOMIC DNA]</scope>
    <source>
        <strain evidence="7">KCTC 52165</strain>
    </source>
</reference>
<evidence type="ECO:0000259" key="4">
    <source>
        <dbReference type="Pfam" id="PF07804"/>
    </source>
</evidence>
<dbReference type="Pfam" id="PF07804">
    <property type="entry name" value="HipA_C"/>
    <property type="match status" value="1"/>
</dbReference>
<evidence type="ECO:0000313" key="6">
    <source>
        <dbReference type="EMBL" id="MFC3204767.1"/>
    </source>
</evidence>
<dbReference type="CDD" id="cd17808">
    <property type="entry name" value="HipA_Ec_like"/>
    <property type="match status" value="1"/>
</dbReference>
<keyword evidence="3" id="KW-0418">Kinase</keyword>
<comment type="caution">
    <text evidence="6">The sequence shown here is derived from an EMBL/GenBank/DDBJ whole genome shotgun (WGS) entry which is preliminary data.</text>
</comment>
<dbReference type="InterPro" id="IPR017508">
    <property type="entry name" value="HipA_N1"/>
</dbReference>